<feature type="coiled-coil region" evidence="3">
    <location>
        <begin position="601"/>
        <end position="691"/>
    </location>
</feature>
<reference evidence="5" key="2">
    <citation type="submission" date="2025-08" db="UniProtKB">
        <authorList>
            <consortium name="Ensembl"/>
        </authorList>
    </citation>
    <scope>IDENTIFICATION</scope>
</reference>
<sequence>MKICVWFSLGVSTHCRRTMANGLIIRWGAAPGRQCLNCLCNLIGIWLKRVRQMSLGTGPCSPRRWRSGRARYRAQLLAQSRRYGDARADTLITPNPSRGLASCGGGAAAAAPCRCREERVWAAGTSRRGAGRGLGSGPGPCGGGGGDTAGDPHEGSTRATRTLRNRLAARPSSVRHREPRDPQDAAPSGSSAEMSSVATDKVAGKLSSTLSWVKNTVSHTVSQMASQVASPSASLHTTSPSTTLSTPALSPSSPTQLSPDDLELLAKLEEQNRLLETDSKSLRSVNGSRRNSGSSLVSSSSASSNLSHLEEDSWILWGRIVNEWEDVRKKKEKQVKELVRKGIPHHFRAIVWQLLCSAQSMPIKDQYSELLKMTSPCEKLIRRDIARTYPEHDFFKEKDSLGQEVLFNVMKAYSLVDREVGYCQGSAFIVGLLLMQMPEEEAFCVFVKLMQDYRLRELFKPSMAELGLCMYQFECMIQEHLPELYVHFQSQSFHTSMYASSWFLTIFLTTFPLPIATRIFDIFMSEGLEIVFRVGLALLQMNQAELLQLDMEGMLQHFQKVIPHQFDSGPDKLIQASYQVKYNAKKMKKLEKEYTTIKTKEMEEQVEIKRLRTENRLLKQRIETLEKESASLADRLIQGQVTRAQEAEENYLIKRELATIKQQSDEANTKLEQAENTIRELQQQQQWHKCSSRYSEDFVLQLEKELVQARLSEAESHCALKEMQDKVLEMEKRNSSLPDEENVARLQEELIAVKLREAESLMGLKELRQQVKDLEEHWQRHLARTTGRWKDPPKKNAVNELQDELMTVRLREAETQAELKETKQRMMEVETQNQINSNHLRRAEQEVTNLQEKVQYLSAQNKGLLAQLNEAKRRQAEIECKSKEEVMAVRLREADRIAAVAELQQHIAELEIQKEEGKIQGQLNKSDSNQYIRELKDQIAELHHEIKCLKGQRSFSDQPTFDGIHIVNHFTGDDESFHSSDEDFLTNSIQESGVNFHLPRRTGQMSLDHTLVDSSDSDTEESALQTGNSDKMVSKQRRTESYSTTV</sequence>
<feature type="region of interest" description="Disordered" evidence="4">
    <location>
        <begin position="126"/>
        <end position="199"/>
    </location>
</feature>
<dbReference type="Gene3D" id="1.10.8.270">
    <property type="entry name" value="putative rabgap domain of human tbc1 domain family member 14 like domains"/>
    <property type="match status" value="1"/>
</dbReference>
<dbReference type="PANTHER" id="PTHR47219">
    <property type="entry name" value="RAB GTPASE-ACTIVATING PROTEIN 1-LIKE"/>
    <property type="match status" value="1"/>
</dbReference>
<accession>A0A8C3MYJ4</accession>
<feature type="compositionally biased region" description="Gly residues" evidence="4">
    <location>
        <begin position="131"/>
        <end position="148"/>
    </location>
</feature>
<dbReference type="AlphaFoldDB" id="A0A8C3MYJ4"/>
<organism evidence="5 6">
    <name type="scientific">Geospiza parvula</name>
    <name type="common">Small tree-finch</name>
    <name type="synonym">Camarhynchus parvulus</name>
    <dbReference type="NCBI Taxonomy" id="87175"/>
    <lineage>
        <taxon>Eukaryota</taxon>
        <taxon>Metazoa</taxon>
        <taxon>Chordata</taxon>
        <taxon>Craniata</taxon>
        <taxon>Vertebrata</taxon>
        <taxon>Euteleostomi</taxon>
        <taxon>Archelosauria</taxon>
        <taxon>Archosauria</taxon>
        <taxon>Dinosauria</taxon>
        <taxon>Saurischia</taxon>
        <taxon>Theropoda</taxon>
        <taxon>Coelurosauria</taxon>
        <taxon>Aves</taxon>
        <taxon>Neognathae</taxon>
        <taxon>Neoaves</taxon>
        <taxon>Telluraves</taxon>
        <taxon>Australaves</taxon>
        <taxon>Passeriformes</taxon>
        <taxon>Thraupidae</taxon>
        <taxon>Camarhynchus</taxon>
    </lineage>
</organism>
<feature type="compositionally biased region" description="Low complexity" evidence="4">
    <location>
        <begin position="282"/>
        <end position="302"/>
    </location>
</feature>
<dbReference type="FunFam" id="1.10.472.80:FF:000002">
    <property type="entry name" value="Ecotropic viral integration site 5"/>
    <property type="match status" value="1"/>
</dbReference>
<feature type="compositionally biased region" description="Polar residues" evidence="4">
    <location>
        <begin position="188"/>
        <end position="198"/>
    </location>
</feature>
<feature type="region of interest" description="Disordered" evidence="4">
    <location>
        <begin position="277"/>
        <end position="302"/>
    </location>
</feature>
<dbReference type="GO" id="GO:0005096">
    <property type="term" value="F:GTPase activator activity"/>
    <property type="evidence" value="ECO:0007669"/>
    <property type="project" value="TreeGrafter"/>
</dbReference>
<name>A0A8C3MYJ4_GEOPR</name>
<evidence type="ECO:0000256" key="1">
    <source>
        <dbReference type="ARBA" id="ARBA00022553"/>
    </source>
</evidence>
<feature type="coiled-coil region" evidence="3">
    <location>
        <begin position="764"/>
        <end position="952"/>
    </location>
</feature>
<keyword evidence="6" id="KW-1185">Reference proteome</keyword>
<dbReference type="InterPro" id="IPR000195">
    <property type="entry name" value="Rab-GAP-TBC_dom"/>
</dbReference>
<dbReference type="FunFam" id="1.10.8.270:FF:000003">
    <property type="entry name" value="Ecotropic viral integration site 5"/>
    <property type="match status" value="1"/>
</dbReference>
<dbReference type="Proteomes" id="UP000694382">
    <property type="component" value="Chromosome 8"/>
</dbReference>
<evidence type="ECO:0000256" key="2">
    <source>
        <dbReference type="ARBA" id="ARBA00023054"/>
    </source>
</evidence>
<keyword evidence="1" id="KW-0597">Phosphoprotein</keyword>
<dbReference type="Ensembl" id="ENSCPVT00000013804.2">
    <property type="protein sequence ID" value="ENSCPVP00000013218.1"/>
    <property type="gene ID" value="ENSCPVG00000009668.2"/>
</dbReference>
<dbReference type="Pfam" id="PF00566">
    <property type="entry name" value="RabGAP-TBC"/>
    <property type="match status" value="1"/>
</dbReference>
<evidence type="ECO:0000256" key="4">
    <source>
        <dbReference type="SAM" id="MobiDB-lite"/>
    </source>
</evidence>
<evidence type="ECO:0000313" key="6">
    <source>
        <dbReference type="Proteomes" id="UP000694382"/>
    </source>
</evidence>
<dbReference type="PANTHER" id="PTHR47219:SF11">
    <property type="entry name" value="EVI5-LIKE PROTEIN ISOFORM X1"/>
    <property type="match status" value="1"/>
</dbReference>
<dbReference type="SMART" id="SM00164">
    <property type="entry name" value="TBC"/>
    <property type="match status" value="1"/>
</dbReference>
<dbReference type="Gene3D" id="1.10.10.750">
    <property type="entry name" value="Ypt/Rab-GAP domain of gyp1p, domain 1"/>
    <property type="match status" value="1"/>
</dbReference>
<dbReference type="Gene3D" id="1.10.472.80">
    <property type="entry name" value="Ypt/Rab-GAP domain of gyp1p, domain 3"/>
    <property type="match status" value="1"/>
</dbReference>
<feature type="compositionally biased region" description="Low complexity" evidence="4">
    <location>
        <begin position="157"/>
        <end position="170"/>
    </location>
</feature>
<feature type="compositionally biased region" description="Polar residues" evidence="4">
    <location>
        <begin position="1022"/>
        <end position="1031"/>
    </location>
</feature>
<dbReference type="FunFam" id="1.10.10.750:FF:000002">
    <property type="entry name" value="Ecotropic viral integration site 5"/>
    <property type="match status" value="1"/>
</dbReference>
<dbReference type="InterPro" id="IPR035969">
    <property type="entry name" value="Rab-GAP_TBC_sf"/>
</dbReference>
<dbReference type="InterPro" id="IPR050302">
    <property type="entry name" value="Rab_GAP_TBC_domain"/>
</dbReference>
<reference evidence="5" key="3">
    <citation type="submission" date="2025-09" db="UniProtKB">
        <authorList>
            <consortium name="Ensembl"/>
        </authorList>
    </citation>
    <scope>IDENTIFICATION</scope>
</reference>
<feature type="region of interest" description="Disordered" evidence="4">
    <location>
        <begin position="1011"/>
        <end position="1046"/>
    </location>
</feature>
<evidence type="ECO:0000313" key="5">
    <source>
        <dbReference type="Ensembl" id="ENSCPVP00000013218.1"/>
    </source>
</evidence>
<evidence type="ECO:0000256" key="3">
    <source>
        <dbReference type="SAM" id="Coils"/>
    </source>
</evidence>
<dbReference type="SUPFAM" id="SSF47923">
    <property type="entry name" value="Ypt/Rab-GAP domain of gyp1p"/>
    <property type="match status" value="2"/>
</dbReference>
<feature type="region of interest" description="Disordered" evidence="4">
    <location>
        <begin position="231"/>
        <end position="259"/>
    </location>
</feature>
<dbReference type="PROSITE" id="PS50086">
    <property type="entry name" value="TBC_RABGAP"/>
    <property type="match status" value="1"/>
</dbReference>
<keyword evidence="2 3" id="KW-0175">Coiled coil</keyword>
<proteinExistence type="predicted"/>
<reference evidence="5" key="1">
    <citation type="submission" date="2020-02" db="EMBL/GenBank/DDBJ databases">
        <authorList>
            <person name="Enbody D E."/>
            <person name="Pettersson E M."/>
        </authorList>
    </citation>
    <scope>NUCLEOTIDE SEQUENCE [LARGE SCALE GENOMIC DNA]</scope>
</reference>
<dbReference type="GO" id="GO:0031267">
    <property type="term" value="F:small GTPase binding"/>
    <property type="evidence" value="ECO:0007669"/>
    <property type="project" value="UniProtKB-ARBA"/>
</dbReference>
<protein>
    <submittedName>
        <fullName evidence="5">Uncharacterized protein</fullName>
    </submittedName>
</protein>